<accession>A0A1H4LRZ5</accession>
<feature type="transmembrane region" description="Helical" evidence="6">
    <location>
        <begin position="240"/>
        <end position="263"/>
    </location>
</feature>
<evidence type="ECO:0000313" key="8">
    <source>
        <dbReference type="EMBL" id="SEB73387.1"/>
    </source>
</evidence>
<feature type="transmembrane region" description="Helical" evidence="6">
    <location>
        <begin position="123"/>
        <end position="139"/>
    </location>
</feature>
<feature type="transmembrane region" description="Helical" evidence="6">
    <location>
        <begin position="356"/>
        <end position="374"/>
    </location>
</feature>
<dbReference type="Gene3D" id="1.20.1250.20">
    <property type="entry name" value="MFS general substrate transporter like domains"/>
    <property type="match status" value="1"/>
</dbReference>
<evidence type="ECO:0000256" key="6">
    <source>
        <dbReference type="SAM" id="Phobius"/>
    </source>
</evidence>
<evidence type="ECO:0000256" key="4">
    <source>
        <dbReference type="ARBA" id="ARBA00022989"/>
    </source>
</evidence>
<dbReference type="InterPro" id="IPR020846">
    <property type="entry name" value="MFS_dom"/>
</dbReference>
<feature type="transmembrane region" description="Helical" evidence="6">
    <location>
        <begin position="283"/>
        <end position="304"/>
    </location>
</feature>
<evidence type="ECO:0000313" key="9">
    <source>
        <dbReference type="Proteomes" id="UP000183561"/>
    </source>
</evidence>
<dbReference type="GO" id="GO:0022857">
    <property type="term" value="F:transmembrane transporter activity"/>
    <property type="evidence" value="ECO:0007669"/>
    <property type="project" value="InterPro"/>
</dbReference>
<keyword evidence="4 6" id="KW-1133">Transmembrane helix</keyword>
<evidence type="ECO:0000256" key="2">
    <source>
        <dbReference type="ARBA" id="ARBA00022448"/>
    </source>
</evidence>
<dbReference type="PROSITE" id="PS50850">
    <property type="entry name" value="MFS"/>
    <property type="match status" value="1"/>
</dbReference>
<feature type="transmembrane region" description="Helical" evidence="6">
    <location>
        <begin position="64"/>
        <end position="82"/>
    </location>
</feature>
<dbReference type="InterPro" id="IPR011701">
    <property type="entry name" value="MFS"/>
</dbReference>
<feature type="transmembrane region" description="Helical" evidence="6">
    <location>
        <begin position="151"/>
        <end position="170"/>
    </location>
</feature>
<feature type="transmembrane region" description="Helical" evidence="6">
    <location>
        <begin position="213"/>
        <end position="234"/>
    </location>
</feature>
<keyword evidence="5 6" id="KW-0472">Membrane</keyword>
<evidence type="ECO:0000256" key="5">
    <source>
        <dbReference type="ARBA" id="ARBA00023136"/>
    </source>
</evidence>
<keyword evidence="2" id="KW-0813">Transport</keyword>
<feature type="transmembrane region" description="Helical" evidence="6">
    <location>
        <begin position="380"/>
        <end position="399"/>
    </location>
</feature>
<feature type="transmembrane region" description="Helical" evidence="6">
    <location>
        <begin position="94"/>
        <end position="117"/>
    </location>
</feature>
<dbReference type="PANTHER" id="PTHR42718">
    <property type="entry name" value="MAJOR FACILITATOR SUPERFAMILY MULTIDRUG TRANSPORTER MFSC"/>
    <property type="match status" value="1"/>
</dbReference>
<feature type="transmembrane region" description="Helical" evidence="6">
    <location>
        <begin position="182"/>
        <end position="201"/>
    </location>
</feature>
<sequence>MSINEAPSEDGCPEGQTDGRIHGVRRQIAIVAVILLLCELNAMAVAMLVPGLRPMAAEFPVEGLAWTITIVSLVGAMVMPLGGKLVDRFGQRPVVLTACAVFLVGSLISALSSSFALMIVGRALQGTIAVMPVIAYRVFRDSLPPRVVPIALGALGTGFGVSGLLAPVIGGAFVDGLGYRSIFWFFFAFTAVLAPLSVIVLPRTPRQRSAEVGRVDILGGLLLALGIGGILLGLGQGDKWGWLAPLTLLVILGGFIALGMFVLVESRVEEPMIDLRVLRNPAVALTLTVGLVGFMACGMMAIALPQMLQTPSSTGMMYAFGLSALMVGLAQIPFGITSMVFGPLGGLLTKRFNPRAIMISSMASFAIGSTLLALAHHSLVLVLVWLCVMGVGFGLFWAAQPNLMVEAVPRKYTGVSGGIQVCSVSISTAIASAIVGAVLSSNVADVGPEGPLYNDAAFTTIFLVGAGSAVIALIISMFMRHGRQPATGGAATDLELDVEGATFARVGSADGQGLA</sequence>
<dbReference type="InterPro" id="IPR036259">
    <property type="entry name" value="MFS_trans_sf"/>
</dbReference>
<keyword evidence="3 6" id="KW-0812">Transmembrane</keyword>
<dbReference type="Proteomes" id="UP000183561">
    <property type="component" value="Unassembled WGS sequence"/>
</dbReference>
<comment type="subcellular location">
    <subcellularLocation>
        <location evidence="1">Cell membrane</location>
        <topology evidence="1">Multi-pass membrane protein</topology>
    </subcellularLocation>
</comment>
<dbReference type="AlphaFoldDB" id="A0A1H4LRZ5"/>
<evidence type="ECO:0000256" key="3">
    <source>
        <dbReference type="ARBA" id="ARBA00022692"/>
    </source>
</evidence>
<dbReference type="OrthoDB" id="3656065at2"/>
<feature type="domain" description="Major facilitator superfamily (MFS) profile" evidence="7">
    <location>
        <begin position="27"/>
        <end position="484"/>
    </location>
</feature>
<feature type="transmembrane region" description="Helical" evidence="6">
    <location>
        <begin position="456"/>
        <end position="475"/>
    </location>
</feature>
<dbReference type="Gene3D" id="1.20.1720.10">
    <property type="entry name" value="Multidrug resistance protein D"/>
    <property type="match status" value="1"/>
</dbReference>
<feature type="transmembrane region" description="Helical" evidence="6">
    <location>
        <begin position="419"/>
        <end position="444"/>
    </location>
</feature>
<dbReference type="Pfam" id="PF07690">
    <property type="entry name" value="MFS_1"/>
    <property type="match status" value="1"/>
</dbReference>
<dbReference type="EMBL" id="FNSV01000005">
    <property type="protein sequence ID" value="SEB73387.1"/>
    <property type="molecule type" value="Genomic_DNA"/>
</dbReference>
<evidence type="ECO:0000259" key="7">
    <source>
        <dbReference type="PROSITE" id="PS50850"/>
    </source>
</evidence>
<organism evidence="8 9">
    <name type="scientific">Rhodococcus koreensis</name>
    <dbReference type="NCBI Taxonomy" id="99653"/>
    <lineage>
        <taxon>Bacteria</taxon>
        <taxon>Bacillati</taxon>
        <taxon>Actinomycetota</taxon>
        <taxon>Actinomycetes</taxon>
        <taxon>Mycobacteriales</taxon>
        <taxon>Nocardiaceae</taxon>
        <taxon>Rhodococcus</taxon>
    </lineage>
</organism>
<dbReference type="SUPFAM" id="SSF103473">
    <property type="entry name" value="MFS general substrate transporter"/>
    <property type="match status" value="2"/>
</dbReference>
<reference evidence="9" key="1">
    <citation type="submission" date="2016-10" db="EMBL/GenBank/DDBJ databases">
        <authorList>
            <person name="Varghese N."/>
            <person name="Submissions S."/>
        </authorList>
    </citation>
    <scope>NUCLEOTIDE SEQUENCE [LARGE SCALE GENOMIC DNA]</scope>
    <source>
        <strain evidence="9">DSM 44498</strain>
    </source>
</reference>
<feature type="transmembrane region" description="Helical" evidence="6">
    <location>
        <begin position="28"/>
        <end position="52"/>
    </location>
</feature>
<name>A0A1H4LRZ5_9NOCA</name>
<protein>
    <submittedName>
        <fullName evidence="8">Major Facilitator Superfamily protein</fullName>
    </submittedName>
</protein>
<keyword evidence="9" id="KW-1185">Reference proteome</keyword>
<dbReference type="PANTHER" id="PTHR42718:SF9">
    <property type="entry name" value="MAJOR FACILITATOR SUPERFAMILY MULTIDRUG TRANSPORTER MFSC"/>
    <property type="match status" value="1"/>
</dbReference>
<feature type="transmembrane region" description="Helical" evidence="6">
    <location>
        <begin position="316"/>
        <end position="344"/>
    </location>
</feature>
<dbReference type="GO" id="GO:0005886">
    <property type="term" value="C:plasma membrane"/>
    <property type="evidence" value="ECO:0007669"/>
    <property type="project" value="UniProtKB-SubCell"/>
</dbReference>
<gene>
    <name evidence="8" type="ORF">SAMN04490239_1436</name>
</gene>
<proteinExistence type="predicted"/>
<evidence type="ECO:0000256" key="1">
    <source>
        <dbReference type="ARBA" id="ARBA00004651"/>
    </source>
</evidence>
<dbReference type="RefSeq" id="WP_007296964.1">
    <property type="nucleotide sequence ID" value="NZ_FNSV01000005.1"/>
</dbReference>